<dbReference type="InterPro" id="IPR011990">
    <property type="entry name" value="TPR-like_helical_dom_sf"/>
</dbReference>
<dbReference type="SMART" id="SM00028">
    <property type="entry name" value="TPR"/>
    <property type="match status" value="4"/>
</dbReference>
<evidence type="ECO:0000256" key="8">
    <source>
        <dbReference type="SAM" id="SignalP"/>
    </source>
</evidence>
<dbReference type="Pfam" id="PF13424">
    <property type="entry name" value="TPR_12"/>
    <property type="match status" value="1"/>
</dbReference>
<evidence type="ECO:0000256" key="3">
    <source>
        <dbReference type="ARBA" id="ARBA00022679"/>
    </source>
</evidence>
<dbReference type="PANTHER" id="PTHR24421">
    <property type="entry name" value="NITRATE/NITRITE SENSOR PROTEIN NARX-RELATED"/>
    <property type="match status" value="1"/>
</dbReference>
<evidence type="ECO:0000256" key="7">
    <source>
        <dbReference type="SAM" id="Phobius"/>
    </source>
</evidence>
<evidence type="ECO:0000256" key="2">
    <source>
        <dbReference type="ARBA" id="ARBA00012438"/>
    </source>
</evidence>
<feature type="signal peptide" evidence="8">
    <location>
        <begin position="1"/>
        <end position="24"/>
    </location>
</feature>
<feature type="transmembrane region" description="Helical" evidence="7">
    <location>
        <begin position="335"/>
        <end position="356"/>
    </location>
</feature>
<protein>
    <recommendedName>
        <fullName evidence="2">histidine kinase</fullName>
        <ecNumber evidence="2">2.7.13.3</ecNumber>
    </recommendedName>
</protein>
<evidence type="ECO:0000256" key="1">
    <source>
        <dbReference type="ARBA" id="ARBA00000085"/>
    </source>
</evidence>
<proteinExistence type="predicted"/>
<evidence type="ECO:0000313" key="11">
    <source>
        <dbReference type="Proteomes" id="UP001596043"/>
    </source>
</evidence>
<feature type="domain" description="Histidine kinase" evidence="9">
    <location>
        <begin position="472"/>
        <end position="557"/>
    </location>
</feature>
<evidence type="ECO:0000259" key="9">
    <source>
        <dbReference type="PROSITE" id="PS50109"/>
    </source>
</evidence>
<dbReference type="Pfam" id="PF13181">
    <property type="entry name" value="TPR_8"/>
    <property type="match status" value="1"/>
</dbReference>
<keyword evidence="3" id="KW-0808">Transferase</keyword>
<dbReference type="Proteomes" id="UP001596043">
    <property type="component" value="Unassembled WGS sequence"/>
</dbReference>
<evidence type="ECO:0000256" key="4">
    <source>
        <dbReference type="ARBA" id="ARBA00022777"/>
    </source>
</evidence>
<dbReference type="EMBL" id="JBHSFV010000003">
    <property type="protein sequence ID" value="MFC4633577.1"/>
    <property type="molecule type" value="Genomic_DNA"/>
</dbReference>
<dbReference type="InterPro" id="IPR003594">
    <property type="entry name" value="HATPase_dom"/>
</dbReference>
<evidence type="ECO:0000313" key="10">
    <source>
        <dbReference type="EMBL" id="MFC4633577.1"/>
    </source>
</evidence>
<feature type="chain" id="PRO_5046949828" description="histidine kinase" evidence="8">
    <location>
        <begin position="25"/>
        <end position="557"/>
    </location>
</feature>
<feature type="repeat" description="TPR" evidence="6">
    <location>
        <begin position="114"/>
        <end position="147"/>
    </location>
</feature>
<dbReference type="PANTHER" id="PTHR24421:SF10">
    <property type="entry name" value="NITRATE_NITRITE SENSOR PROTEIN NARQ"/>
    <property type="match status" value="1"/>
</dbReference>
<dbReference type="InterPro" id="IPR036890">
    <property type="entry name" value="HATPase_C_sf"/>
</dbReference>
<dbReference type="InterPro" id="IPR005467">
    <property type="entry name" value="His_kinase_dom"/>
</dbReference>
<keyword evidence="7" id="KW-0812">Transmembrane</keyword>
<evidence type="ECO:0000256" key="5">
    <source>
        <dbReference type="ARBA" id="ARBA00023012"/>
    </source>
</evidence>
<dbReference type="EC" id="2.7.13.3" evidence="2"/>
<organism evidence="10 11">
    <name type="scientific">Dokdonia ponticola</name>
    <dbReference type="NCBI Taxonomy" id="2041041"/>
    <lineage>
        <taxon>Bacteria</taxon>
        <taxon>Pseudomonadati</taxon>
        <taxon>Bacteroidota</taxon>
        <taxon>Flavobacteriia</taxon>
        <taxon>Flavobacteriales</taxon>
        <taxon>Flavobacteriaceae</taxon>
        <taxon>Dokdonia</taxon>
    </lineage>
</organism>
<comment type="catalytic activity">
    <reaction evidence="1">
        <text>ATP + protein L-histidine = ADP + protein N-phospho-L-histidine.</text>
        <dbReference type="EC" id="2.7.13.3"/>
    </reaction>
</comment>
<dbReference type="PROSITE" id="PS50005">
    <property type="entry name" value="TPR"/>
    <property type="match status" value="1"/>
</dbReference>
<dbReference type="InterPro" id="IPR019734">
    <property type="entry name" value="TPR_rpt"/>
</dbReference>
<dbReference type="SUPFAM" id="SSF48452">
    <property type="entry name" value="TPR-like"/>
    <property type="match status" value="2"/>
</dbReference>
<accession>A0ABV9HTV9</accession>
<keyword evidence="8" id="KW-0732">Signal</keyword>
<name>A0ABV9HTV9_9FLAO</name>
<keyword evidence="7" id="KW-1133">Transmembrane helix</keyword>
<dbReference type="SUPFAM" id="SSF55874">
    <property type="entry name" value="ATPase domain of HSP90 chaperone/DNA topoisomerase II/histidine kinase"/>
    <property type="match status" value="1"/>
</dbReference>
<dbReference type="Pfam" id="PF02518">
    <property type="entry name" value="HATPase_c"/>
    <property type="match status" value="1"/>
</dbReference>
<keyword evidence="7" id="KW-0472">Membrane</keyword>
<evidence type="ECO:0000256" key="6">
    <source>
        <dbReference type="PROSITE-ProRule" id="PRU00339"/>
    </source>
</evidence>
<sequence>MKIIKNLSLFFLFLLCVGTGSGFSQTIDSTSYWSGLILSPKKEGDLAKGYLHFAKARDLNLKQNNTRDLIYSSGMLSIAEFELGAYHKSKNSAITALKLVDESKIDKWTFKVIPSIYNSLGKAHKELKDYERAIESYDNVLRLSENISDSIAVYINRANVYREEGNFDQALSELSTANRLIFRNPKATQNARVLNNLGYVQFKLDKAEAIKNMLKGLEIRISEEDTKGTFSSYMSLLAYYNEKGNKDSAKIYVNKALDLSEKIDSPIYKKEAISNLLKLEGNPWLLEYLKIDDELKKNRLEQDVKFSHLKYDVEKEREIALKQKLEGDAKNKLQMLIFSGIGIILLVIAILLYSFLRSKHKREKVQQVIKTETRISKKVHDELANGIHAIMTRLQRELPKEVQEKIIDELDIIYKKTRNISHDISAVSGREKYHIEIKDMLGVYQKEDRVIMIKGLTPALWVGVAKYKKGTLYHVLREIMVNMDKHSQATIIIVTFKKENRKIIIDYMDNGVGFSKNHLSKGIGLQNTENRIKTIGGTCTFNSTKGKGARITISFSI</sequence>
<keyword evidence="6" id="KW-0802">TPR repeat</keyword>
<gene>
    <name evidence="10" type="ORF">ACFO3O_06640</name>
</gene>
<keyword evidence="4" id="KW-0418">Kinase</keyword>
<dbReference type="Gene3D" id="1.25.40.10">
    <property type="entry name" value="Tetratricopeptide repeat domain"/>
    <property type="match status" value="2"/>
</dbReference>
<dbReference type="Gene3D" id="3.30.565.10">
    <property type="entry name" value="Histidine kinase-like ATPase, C-terminal domain"/>
    <property type="match status" value="1"/>
</dbReference>
<keyword evidence="11" id="KW-1185">Reference proteome</keyword>
<dbReference type="RefSeq" id="WP_379977789.1">
    <property type="nucleotide sequence ID" value="NZ_JBHSFV010000003.1"/>
</dbReference>
<comment type="caution">
    <text evidence="10">The sequence shown here is derived from an EMBL/GenBank/DDBJ whole genome shotgun (WGS) entry which is preliminary data.</text>
</comment>
<keyword evidence="5" id="KW-0902">Two-component regulatory system</keyword>
<dbReference type="InterPro" id="IPR050482">
    <property type="entry name" value="Sensor_HK_TwoCompSys"/>
</dbReference>
<dbReference type="PROSITE" id="PS50109">
    <property type="entry name" value="HIS_KIN"/>
    <property type="match status" value="1"/>
</dbReference>
<reference evidence="11" key="1">
    <citation type="journal article" date="2019" name="Int. J. Syst. Evol. Microbiol.">
        <title>The Global Catalogue of Microorganisms (GCM) 10K type strain sequencing project: providing services to taxonomists for standard genome sequencing and annotation.</title>
        <authorList>
            <consortium name="The Broad Institute Genomics Platform"/>
            <consortium name="The Broad Institute Genome Sequencing Center for Infectious Disease"/>
            <person name="Wu L."/>
            <person name="Ma J."/>
        </authorList>
    </citation>
    <scope>NUCLEOTIDE SEQUENCE [LARGE SCALE GENOMIC DNA]</scope>
    <source>
        <strain evidence="11">YJ-61-S</strain>
    </source>
</reference>